<gene>
    <name evidence="1" type="primary">yafA</name>
    <name evidence="1" type="ORF">E001_11</name>
</gene>
<accession>G1CCN9</accession>
<organism evidence="1">
    <name type="scientific">Escherichia coli</name>
    <dbReference type="NCBI Taxonomy" id="562"/>
    <lineage>
        <taxon>Bacteria</taxon>
        <taxon>Pseudomonadati</taxon>
        <taxon>Pseudomonadota</taxon>
        <taxon>Gammaproteobacteria</taxon>
        <taxon>Enterobacterales</taxon>
        <taxon>Enterobacteriaceae</taxon>
        <taxon>Escherichia</taxon>
    </lineage>
</organism>
<evidence type="ECO:0000313" key="1">
    <source>
        <dbReference type="EMBL" id="AEC32447.1"/>
    </source>
</evidence>
<dbReference type="AlphaFoldDB" id="G1CCN9"/>
<keyword evidence="1" id="KW-0614">Plasmid</keyword>
<geneLocation type="plasmid" evidence="1">
    <name>pE001</name>
</geneLocation>
<proteinExistence type="predicted"/>
<dbReference type="EMBL" id="JF776874">
    <property type="protein sequence ID" value="AEC32447.1"/>
    <property type="molecule type" value="Genomic_DNA"/>
</dbReference>
<reference evidence="1" key="1">
    <citation type="journal article" date="2011" name="J. Antimicrob. Chemother.">
        <title>Investigation of diversity of plasmids carrying the blaTEM-52 gene.</title>
        <authorList>
            <person name="Bielak E."/>
            <person name="Bergenholtz R.D."/>
            <person name="Jorgensen M.S."/>
            <person name="Sorensen S.J."/>
            <person name="Hansen L.H."/>
            <person name="Hasman H."/>
        </authorList>
    </citation>
    <scope>NUCLEOTIDE SEQUENCE</scope>
    <source>
        <strain evidence="1">2161</strain>
        <plasmid evidence="1">pE001</plasmid>
    </source>
</reference>
<name>G1CCN9_ECOLX</name>
<protein>
    <submittedName>
        <fullName evidence="1">YafA</fullName>
    </submittedName>
</protein>
<sequence>MLLWLEFCRLKQPVILYVFILAVVHRQRRFENGCFALPCSDSFSFQYVLKMGRKSEVHQLWFTHYRRSGSAGDKTRGFCVCCWLLRFIDVRTV</sequence>